<dbReference type="AlphaFoldDB" id="A0A4R0R7X8"/>
<dbReference type="Proteomes" id="UP000292702">
    <property type="component" value="Unassembled WGS sequence"/>
</dbReference>
<dbReference type="OrthoDB" id="3023291at2759"/>
<organism evidence="1 2">
    <name type="scientific">Steccherinum ochraceum</name>
    <dbReference type="NCBI Taxonomy" id="92696"/>
    <lineage>
        <taxon>Eukaryota</taxon>
        <taxon>Fungi</taxon>
        <taxon>Dikarya</taxon>
        <taxon>Basidiomycota</taxon>
        <taxon>Agaricomycotina</taxon>
        <taxon>Agaricomycetes</taxon>
        <taxon>Polyporales</taxon>
        <taxon>Steccherinaceae</taxon>
        <taxon>Steccherinum</taxon>
    </lineage>
</organism>
<comment type="caution">
    <text evidence="1">The sequence shown here is derived from an EMBL/GenBank/DDBJ whole genome shotgun (WGS) entry which is preliminary data.</text>
</comment>
<evidence type="ECO:0000313" key="2">
    <source>
        <dbReference type="Proteomes" id="UP000292702"/>
    </source>
</evidence>
<sequence>MSSNLIHRTVALFRLKLPKRASTTNPRSLVVEESLRSSLPLGLSELDFDAQFRAIVRTVRDDTELLTARFRDIDNILKAVEVLFHRRAEWTEFIDAFQKVVWDSRELAGEAQAILSDFSQIWVNQFVDPTVSLERKRAELADYTKSSDLLELNIRRIIEAFLRLVERIDRIADAWTTFTSQHGRLAGKYHQLPVMLTNVREVLRVPSEDIFHQKGVYFVIRTLLSVIPFHTTVPLVSANPATQGPILTEPPSYLARDDMKTAQLPIEVTFAVKVVSISYISTAVRVDLRRLAEHMPNSSPDLDHRLNSMYAELAGTFTLYSMLVPALVDYQVSVVSTARPTAPALAPPEDPQRIASPTLRRRTRIQSFQLFSALFQYSIPSRLLLSLHALRPTQVTMPK</sequence>
<name>A0A4R0R7X8_9APHY</name>
<evidence type="ECO:0000313" key="1">
    <source>
        <dbReference type="EMBL" id="TCD61195.1"/>
    </source>
</evidence>
<keyword evidence="2" id="KW-1185">Reference proteome</keyword>
<reference evidence="1 2" key="1">
    <citation type="submission" date="2018-11" db="EMBL/GenBank/DDBJ databases">
        <title>Genome assembly of Steccherinum ochraceum LE-BIN_3174, the white-rot fungus of the Steccherinaceae family (The Residual Polyporoid clade, Polyporales, Basidiomycota).</title>
        <authorList>
            <person name="Fedorova T.V."/>
            <person name="Glazunova O.A."/>
            <person name="Landesman E.O."/>
            <person name="Moiseenko K.V."/>
            <person name="Psurtseva N.V."/>
            <person name="Savinova O.S."/>
            <person name="Shakhova N.V."/>
            <person name="Tyazhelova T.V."/>
            <person name="Vasina D.V."/>
        </authorList>
    </citation>
    <scope>NUCLEOTIDE SEQUENCE [LARGE SCALE GENOMIC DNA]</scope>
    <source>
        <strain evidence="1 2">LE-BIN_3174</strain>
    </source>
</reference>
<protein>
    <submittedName>
        <fullName evidence="1">Uncharacterized protein</fullName>
    </submittedName>
</protein>
<gene>
    <name evidence="1" type="ORF">EIP91_008801</name>
</gene>
<dbReference type="EMBL" id="RWJN01000494">
    <property type="protein sequence ID" value="TCD61195.1"/>
    <property type="molecule type" value="Genomic_DNA"/>
</dbReference>
<accession>A0A4R0R7X8</accession>
<proteinExistence type="predicted"/>